<feature type="domain" description="YncI copper-binding" evidence="4">
    <location>
        <begin position="25"/>
        <end position="147"/>
    </location>
</feature>
<dbReference type="Gene3D" id="2.60.40.2230">
    <property type="entry name" value="Uncharacterised protein YcnI-like PF07987, DUF1775"/>
    <property type="match status" value="1"/>
</dbReference>
<dbReference type="OrthoDB" id="69896at2"/>
<sequence length="209" mass="22019">MKKMSILVFAGLLAIMLMAGAASAHVTVFPKEATQGAYEKFTVRVPSEDKESPTTKVEVKFATTDVAISRVEPKPGWKYEMAKDGEGKVTGITWTATDTGIMPTEFVEFNMQGKVEDAAAQITWKAYQTYKNGTVVEWTGAPDAKTPASVTAVKAKPANGATDSHGNTTSASAGGTEDKEASSLPLYLSIAGLVLGALALLVALTKKAK</sequence>
<keyword evidence="2" id="KW-1133">Transmembrane helix</keyword>
<gene>
    <name evidence="5" type="ORF">DQG23_15935</name>
</gene>
<feature type="region of interest" description="Disordered" evidence="1">
    <location>
        <begin position="153"/>
        <end position="177"/>
    </location>
</feature>
<dbReference type="CDD" id="cd08545">
    <property type="entry name" value="YcnI_like"/>
    <property type="match status" value="1"/>
</dbReference>
<accession>A0A329MKJ7</accession>
<dbReference type="RefSeq" id="WP_113031848.1">
    <property type="nucleotide sequence ID" value="NZ_QMFB01000008.1"/>
</dbReference>
<reference evidence="5 6" key="1">
    <citation type="journal article" date="2009" name="Int. J. Syst. Evol. Microbiol.">
        <title>Paenibacillus contaminans sp. nov., isolated from a contaminated laboratory plate.</title>
        <authorList>
            <person name="Chou J.H."/>
            <person name="Lee J.H."/>
            <person name="Lin M.C."/>
            <person name="Chang P.S."/>
            <person name="Arun A.B."/>
            <person name="Young C.C."/>
            <person name="Chen W.M."/>
        </authorList>
    </citation>
    <scope>NUCLEOTIDE SEQUENCE [LARGE SCALE GENOMIC DNA]</scope>
    <source>
        <strain evidence="5 6">CKOBP-6</strain>
    </source>
</reference>
<dbReference type="InterPro" id="IPR038507">
    <property type="entry name" value="YcnI-like_sf"/>
</dbReference>
<keyword evidence="2" id="KW-0472">Membrane</keyword>
<feature type="signal peptide" evidence="3">
    <location>
        <begin position="1"/>
        <end position="24"/>
    </location>
</feature>
<protein>
    <submittedName>
        <fullName evidence="5">Nuclear export factor GLE1</fullName>
    </submittedName>
</protein>
<evidence type="ECO:0000313" key="6">
    <source>
        <dbReference type="Proteomes" id="UP000250369"/>
    </source>
</evidence>
<name>A0A329MKJ7_9BACL</name>
<keyword evidence="3" id="KW-0732">Signal</keyword>
<evidence type="ECO:0000259" key="4">
    <source>
        <dbReference type="Pfam" id="PF07987"/>
    </source>
</evidence>
<feature type="chain" id="PRO_5016405609" evidence="3">
    <location>
        <begin position="25"/>
        <end position="209"/>
    </location>
</feature>
<keyword evidence="2" id="KW-0812">Transmembrane</keyword>
<keyword evidence="6" id="KW-1185">Reference proteome</keyword>
<comment type="caution">
    <text evidence="5">The sequence shown here is derived from an EMBL/GenBank/DDBJ whole genome shotgun (WGS) entry which is preliminary data.</text>
</comment>
<evidence type="ECO:0000256" key="3">
    <source>
        <dbReference type="SAM" id="SignalP"/>
    </source>
</evidence>
<dbReference type="EMBL" id="QMFB01000008">
    <property type="protein sequence ID" value="RAV20451.1"/>
    <property type="molecule type" value="Genomic_DNA"/>
</dbReference>
<dbReference type="AlphaFoldDB" id="A0A329MKJ7"/>
<dbReference type="Proteomes" id="UP000250369">
    <property type="component" value="Unassembled WGS sequence"/>
</dbReference>
<dbReference type="Pfam" id="PF07987">
    <property type="entry name" value="DUF1775"/>
    <property type="match status" value="1"/>
</dbReference>
<feature type="compositionally biased region" description="Polar residues" evidence="1">
    <location>
        <begin position="161"/>
        <end position="173"/>
    </location>
</feature>
<proteinExistence type="predicted"/>
<organism evidence="5 6">
    <name type="scientific">Paenibacillus contaminans</name>
    <dbReference type="NCBI Taxonomy" id="450362"/>
    <lineage>
        <taxon>Bacteria</taxon>
        <taxon>Bacillati</taxon>
        <taxon>Bacillota</taxon>
        <taxon>Bacilli</taxon>
        <taxon>Bacillales</taxon>
        <taxon>Paenibacillaceae</taxon>
        <taxon>Paenibacillus</taxon>
    </lineage>
</organism>
<dbReference type="InterPro" id="IPR012533">
    <property type="entry name" value="YcnI-copper_dom"/>
</dbReference>
<evidence type="ECO:0000256" key="1">
    <source>
        <dbReference type="SAM" id="MobiDB-lite"/>
    </source>
</evidence>
<evidence type="ECO:0000256" key="2">
    <source>
        <dbReference type="SAM" id="Phobius"/>
    </source>
</evidence>
<feature type="transmembrane region" description="Helical" evidence="2">
    <location>
        <begin position="186"/>
        <end position="204"/>
    </location>
</feature>
<evidence type="ECO:0000313" key="5">
    <source>
        <dbReference type="EMBL" id="RAV20451.1"/>
    </source>
</evidence>